<evidence type="ECO:0000313" key="3">
    <source>
        <dbReference type="Proteomes" id="UP001218362"/>
    </source>
</evidence>
<dbReference type="EMBL" id="CP119316">
    <property type="protein sequence ID" value="WEK45505.1"/>
    <property type="molecule type" value="Genomic_DNA"/>
</dbReference>
<sequence>MPAPRNAFRKREIAFALGMGALAAGGAAATLAVLHDDERTEHHAPMTRDYRLAPFEQISVSGPQDLEITYGGTTSVQAEGSAEALNQLEVTVKDGKLSIKPKAGFFGGNFALFDDVTVHISLPDLKQIELAGSGDVQIDRIEGKSFAASISGSGSMAIEMLKVEYANLNITGSGDLTAAGTAGETQIDVAGSGEVDAGELHSTTATIAVGRSGNVSLFVDREAEVSVTGSGDVNISGGGHCSVTQTGSGDVSCAGYGADRDD</sequence>
<dbReference type="Pfam" id="PF10988">
    <property type="entry name" value="DUF2807"/>
    <property type="match status" value="1"/>
</dbReference>
<proteinExistence type="predicted"/>
<feature type="domain" description="Putative auto-transporter adhesin head GIN" evidence="1">
    <location>
        <begin position="54"/>
        <end position="238"/>
    </location>
</feature>
<dbReference type="Proteomes" id="UP001218362">
    <property type="component" value="Chromosome"/>
</dbReference>
<protein>
    <submittedName>
        <fullName evidence="2">DUF2807 domain-containing protein</fullName>
    </submittedName>
</protein>
<reference evidence="2" key="1">
    <citation type="submission" date="2023-03" db="EMBL/GenBank/DDBJ databases">
        <title>Andean soil-derived lignocellulolytic bacterial consortium as a source of novel taxa and putative plastic-active enzymes.</title>
        <authorList>
            <person name="Diaz-Garcia L."/>
            <person name="Chuvochina M."/>
            <person name="Feuerriegel G."/>
            <person name="Bunk B."/>
            <person name="Sproer C."/>
            <person name="Streit W.R."/>
            <person name="Rodriguez L.M."/>
            <person name="Overmann J."/>
            <person name="Jimenez D.J."/>
        </authorList>
    </citation>
    <scope>NUCLEOTIDE SEQUENCE</scope>
    <source>
        <strain evidence="2">MAG 26</strain>
    </source>
</reference>
<organism evidence="2 3">
    <name type="scientific">Candidatus Andeanibacterium colombiense</name>
    <dbReference type="NCBI Taxonomy" id="3121345"/>
    <lineage>
        <taxon>Bacteria</taxon>
        <taxon>Pseudomonadati</taxon>
        <taxon>Pseudomonadota</taxon>
        <taxon>Alphaproteobacteria</taxon>
        <taxon>Sphingomonadales</taxon>
        <taxon>Sphingomonadaceae</taxon>
        <taxon>Candidatus Andeanibacterium</taxon>
    </lineage>
</organism>
<dbReference type="PANTHER" id="PTHR39200:SF1">
    <property type="entry name" value="AUTO-TRANSPORTER ADHESIN HEAD GIN DOMAIN-CONTAINING PROTEIN-RELATED"/>
    <property type="match status" value="1"/>
</dbReference>
<evidence type="ECO:0000259" key="1">
    <source>
        <dbReference type="Pfam" id="PF10988"/>
    </source>
</evidence>
<accession>A0AAJ6BNM0</accession>
<name>A0AAJ6BNM0_9SPHN</name>
<dbReference type="PANTHER" id="PTHR39200">
    <property type="entry name" value="HYPOTHETICAL EXPORTED PROTEIN"/>
    <property type="match status" value="1"/>
</dbReference>
<gene>
    <name evidence="2" type="ORF">P0Y56_10720</name>
</gene>
<dbReference type="Gene3D" id="2.160.20.120">
    <property type="match status" value="1"/>
</dbReference>
<evidence type="ECO:0000313" key="2">
    <source>
        <dbReference type="EMBL" id="WEK45505.1"/>
    </source>
</evidence>
<dbReference type="InterPro" id="IPR021255">
    <property type="entry name" value="DUF2807"/>
</dbReference>
<dbReference type="AlphaFoldDB" id="A0AAJ6BNM0"/>
<dbReference type="KEGG" id="acob:P0Y56_10720"/>